<keyword evidence="2" id="KW-0560">Oxidoreductase</keyword>
<comment type="caution">
    <text evidence="4">The sequence shown here is derived from an EMBL/GenBank/DDBJ whole genome shotgun (WGS) entry which is preliminary data.</text>
</comment>
<dbReference type="OrthoDB" id="1933717at2759"/>
<evidence type="ECO:0000256" key="2">
    <source>
        <dbReference type="ARBA" id="ARBA00023002"/>
    </source>
</evidence>
<dbReference type="Proteomes" id="UP000749559">
    <property type="component" value="Unassembled WGS sequence"/>
</dbReference>
<dbReference type="InterPro" id="IPR036291">
    <property type="entry name" value="NAD(P)-bd_dom_sf"/>
</dbReference>
<dbReference type="InterPro" id="IPR002347">
    <property type="entry name" value="SDR_fam"/>
</dbReference>
<dbReference type="EMBL" id="CAIIXF020000012">
    <property type="protein sequence ID" value="CAH1801759.1"/>
    <property type="molecule type" value="Genomic_DNA"/>
</dbReference>
<accession>A0A8J1TKJ0</accession>
<protein>
    <submittedName>
        <fullName evidence="4">Uncharacterized protein</fullName>
    </submittedName>
</protein>
<proteinExistence type="inferred from homology"/>
<dbReference type="PROSITE" id="PS00061">
    <property type="entry name" value="ADH_SHORT"/>
    <property type="match status" value="1"/>
</dbReference>
<dbReference type="PANTHER" id="PTHR43115:SF4">
    <property type="entry name" value="DEHYDROGENASE_REDUCTASE SDR FAMILY MEMBER 11"/>
    <property type="match status" value="1"/>
</dbReference>
<comment type="similarity">
    <text evidence="1 3">Belongs to the short-chain dehydrogenases/reductases (SDR) family.</text>
</comment>
<dbReference type="GO" id="GO:0016616">
    <property type="term" value="F:oxidoreductase activity, acting on the CH-OH group of donors, NAD or NADP as acceptor"/>
    <property type="evidence" value="ECO:0007669"/>
    <property type="project" value="UniProtKB-ARBA"/>
</dbReference>
<evidence type="ECO:0000313" key="5">
    <source>
        <dbReference type="Proteomes" id="UP000749559"/>
    </source>
</evidence>
<gene>
    <name evidence="4" type="ORF">OFUS_LOCUS25513</name>
</gene>
<dbReference type="SUPFAM" id="SSF51735">
    <property type="entry name" value="NAD(P)-binding Rossmann-fold domains"/>
    <property type="match status" value="1"/>
</dbReference>
<evidence type="ECO:0000313" key="4">
    <source>
        <dbReference type="EMBL" id="CAH1801759.1"/>
    </source>
</evidence>
<sequence>MDRWKGRIALVTGGSMGIGAATVTALATRGMKVVTCARSFDKLKLLAYDLNGKGFEVHPIQCDLRQEDEISAMFKEIKEKYGGVDVLVNSAGLALNANIIDGDKDKWKNMFEVNVYGLMSITQGAVKSMRERNVDDGQIINMNSLSGHRVGKMHVYSATKYAVDAITESIRWELRDINSHIRVMQISPGMVKSHFHATMLGSEKKAEKKYANSQHLESDDIADIIVYSLSTPPHVQIHDVLVRPTEQVP</sequence>
<reference evidence="4" key="1">
    <citation type="submission" date="2022-03" db="EMBL/GenBank/DDBJ databases">
        <authorList>
            <person name="Martin C."/>
        </authorList>
    </citation>
    <scope>NUCLEOTIDE SEQUENCE</scope>
</reference>
<name>A0A8J1TKJ0_OWEFU</name>
<dbReference type="Gene3D" id="3.40.50.720">
    <property type="entry name" value="NAD(P)-binding Rossmann-like Domain"/>
    <property type="match status" value="1"/>
</dbReference>
<dbReference type="InterPro" id="IPR020904">
    <property type="entry name" value="Sc_DH/Rdtase_CS"/>
</dbReference>
<dbReference type="FunFam" id="3.40.50.720:FF:000047">
    <property type="entry name" value="NADP-dependent L-serine/L-allo-threonine dehydrogenase"/>
    <property type="match status" value="1"/>
</dbReference>
<evidence type="ECO:0000256" key="3">
    <source>
        <dbReference type="RuleBase" id="RU000363"/>
    </source>
</evidence>
<dbReference type="PRINTS" id="PR00081">
    <property type="entry name" value="GDHRDH"/>
</dbReference>
<keyword evidence="5" id="KW-1185">Reference proteome</keyword>
<dbReference type="PANTHER" id="PTHR43115">
    <property type="entry name" value="DEHYDROGENASE/REDUCTASE SDR FAMILY MEMBER 11"/>
    <property type="match status" value="1"/>
</dbReference>
<evidence type="ECO:0000256" key="1">
    <source>
        <dbReference type="ARBA" id="ARBA00006484"/>
    </source>
</evidence>
<organism evidence="4 5">
    <name type="scientific">Owenia fusiformis</name>
    <name type="common">Polychaete worm</name>
    <dbReference type="NCBI Taxonomy" id="6347"/>
    <lineage>
        <taxon>Eukaryota</taxon>
        <taxon>Metazoa</taxon>
        <taxon>Spiralia</taxon>
        <taxon>Lophotrochozoa</taxon>
        <taxon>Annelida</taxon>
        <taxon>Polychaeta</taxon>
        <taxon>Sedentaria</taxon>
        <taxon>Canalipalpata</taxon>
        <taxon>Sabellida</taxon>
        <taxon>Oweniida</taxon>
        <taxon>Oweniidae</taxon>
        <taxon>Owenia</taxon>
    </lineage>
</organism>
<dbReference type="Pfam" id="PF00106">
    <property type="entry name" value="adh_short"/>
    <property type="match status" value="1"/>
</dbReference>
<dbReference type="PRINTS" id="PR00080">
    <property type="entry name" value="SDRFAMILY"/>
</dbReference>
<dbReference type="AlphaFoldDB" id="A0A8J1TKJ0"/>